<organism evidence="3 4">
    <name type="scientific">Russula ochroleuca</name>
    <dbReference type="NCBI Taxonomy" id="152965"/>
    <lineage>
        <taxon>Eukaryota</taxon>
        <taxon>Fungi</taxon>
        <taxon>Dikarya</taxon>
        <taxon>Basidiomycota</taxon>
        <taxon>Agaricomycotina</taxon>
        <taxon>Agaricomycetes</taxon>
        <taxon>Russulales</taxon>
        <taxon>Russulaceae</taxon>
        <taxon>Russula</taxon>
    </lineage>
</organism>
<comment type="caution">
    <text evidence="3">The sequence shown here is derived from an EMBL/GenBank/DDBJ whole genome shotgun (WGS) entry which is preliminary data.</text>
</comment>
<dbReference type="EMBL" id="WHVB01000001">
    <property type="protein sequence ID" value="KAF8487311.1"/>
    <property type="molecule type" value="Genomic_DNA"/>
</dbReference>
<keyword evidence="2" id="KW-1133">Transmembrane helix</keyword>
<reference evidence="3" key="2">
    <citation type="journal article" date="2020" name="Nat. Commun.">
        <title>Large-scale genome sequencing of mycorrhizal fungi provides insights into the early evolution of symbiotic traits.</title>
        <authorList>
            <person name="Miyauchi S."/>
            <person name="Kiss E."/>
            <person name="Kuo A."/>
            <person name="Drula E."/>
            <person name="Kohler A."/>
            <person name="Sanchez-Garcia M."/>
            <person name="Morin E."/>
            <person name="Andreopoulos B."/>
            <person name="Barry K.W."/>
            <person name="Bonito G."/>
            <person name="Buee M."/>
            <person name="Carver A."/>
            <person name="Chen C."/>
            <person name="Cichocki N."/>
            <person name="Clum A."/>
            <person name="Culley D."/>
            <person name="Crous P.W."/>
            <person name="Fauchery L."/>
            <person name="Girlanda M."/>
            <person name="Hayes R.D."/>
            <person name="Keri Z."/>
            <person name="LaButti K."/>
            <person name="Lipzen A."/>
            <person name="Lombard V."/>
            <person name="Magnuson J."/>
            <person name="Maillard F."/>
            <person name="Murat C."/>
            <person name="Nolan M."/>
            <person name="Ohm R.A."/>
            <person name="Pangilinan J."/>
            <person name="Pereira M.F."/>
            <person name="Perotto S."/>
            <person name="Peter M."/>
            <person name="Pfister S."/>
            <person name="Riley R."/>
            <person name="Sitrit Y."/>
            <person name="Stielow J.B."/>
            <person name="Szollosi G."/>
            <person name="Zifcakova L."/>
            <person name="Stursova M."/>
            <person name="Spatafora J.W."/>
            <person name="Tedersoo L."/>
            <person name="Vaario L.M."/>
            <person name="Yamada A."/>
            <person name="Yan M."/>
            <person name="Wang P."/>
            <person name="Xu J."/>
            <person name="Bruns T."/>
            <person name="Baldrian P."/>
            <person name="Vilgalys R."/>
            <person name="Dunand C."/>
            <person name="Henrissat B."/>
            <person name="Grigoriev I.V."/>
            <person name="Hibbett D."/>
            <person name="Nagy L.G."/>
            <person name="Martin F.M."/>
        </authorList>
    </citation>
    <scope>NUCLEOTIDE SEQUENCE</scope>
    <source>
        <strain evidence="3">Prilba</strain>
    </source>
</reference>
<keyword evidence="2" id="KW-0472">Membrane</keyword>
<proteinExistence type="predicted"/>
<accession>A0A9P5TEG1</accession>
<feature type="compositionally biased region" description="Low complexity" evidence="1">
    <location>
        <begin position="53"/>
        <end position="63"/>
    </location>
</feature>
<evidence type="ECO:0008006" key="5">
    <source>
        <dbReference type="Google" id="ProtNLM"/>
    </source>
</evidence>
<reference evidence="3" key="1">
    <citation type="submission" date="2019-10" db="EMBL/GenBank/DDBJ databases">
        <authorList>
            <consortium name="DOE Joint Genome Institute"/>
            <person name="Kuo A."/>
            <person name="Miyauchi S."/>
            <person name="Kiss E."/>
            <person name="Drula E."/>
            <person name="Kohler A."/>
            <person name="Sanchez-Garcia M."/>
            <person name="Andreopoulos B."/>
            <person name="Barry K.W."/>
            <person name="Bonito G."/>
            <person name="Buee M."/>
            <person name="Carver A."/>
            <person name="Chen C."/>
            <person name="Cichocki N."/>
            <person name="Clum A."/>
            <person name="Culley D."/>
            <person name="Crous P.W."/>
            <person name="Fauchery L."/>
            <person name="Girlanda M."/>
            <person name="Hayes R."/>
            <person name="Keri Z."/>
            <person name="LaButti K."/>
            <person name="Lipzen A."/>
            <person name="Lombard V."/>
            <person name="Magnuson J."/>
            <person name="Maillard F."/>
            <person name="Morin E."/>
            <person name="Murat C."/>
            <person name="Nolan M."/>
            <person name="Ohm R."/>
            <person name="Pangilinan J."/>
            <person name="Pereira M."/>
            <person name="Perotto S."/>
            <person name="Peter M."/>
            <person name="Riley R."/>
            <person name="Sitrit Y."/>
            <person name="Stielow B."/>
            <person name="Szollosi G."/>
            <person name="Zifcakova L."/>
            <person name="Stursova M."/>
            <person name="Spatafora J.W."/>
            <person name="Tedersoo L."/>
            <person name="Vaario L.-M."/>
            <person name="Yamada A."/>
            <person name="Yan M."/>
            <person name="Wang P."/>
            <person name="Xu J."/>
            <person name="Bruns T."/>
            <person name="Baldrian P."/>
            <person name="Vilgalys R."/>
            <person name="Henrissat B."/>
            <person name="Grigoriev I.V."/>
            <person name="Hibbett D."/>
            <person name="Nagy L.G."/>
            <person name="Martin F.M."/>
        </authorList>
    </citation>
    <scope>NUCLEOTIDE SEQUENCE</scope>
    <source>
        <strain evidence="3">Prilba</strain>
    </source>
</reference>
<gene>
    <name evidence="3" type="ORF">DFH94DRAFT_797813</name>
</gene>
<feature type="transmembrane region" description="Helical" evidence="2">
    <location>
        <begin position="508"/>
        <end position="529"/>
    </location>
</feature>
<protein>
    <recommendedName>
        <fullName evidence="5">RRM domain-containing protein</fullName>
    </recommendedName>
</protein>
<name>A0A9P5TEG1_9AGAM</name>
<evidence type="ECO:0000313" key="4">
    <source>
        <dbReference type="Proteomes" id="UP000759537"/>
    </source>
</evidence>
<keyword evidence="4" id="KW-1185">Reference proteome</keyword>
<keyword evidence="2" id="KW-0812">Transmembrane</keyword>
<evidence type="ECO:0000256" key="1">
    <source>
        <dbReference type="SAM" id="MobiDB-lite"/>
    </source>
</evidence>
<dbReference type="AlphaFoldDB" id="A0A9P5TEG1"/>
<feature type="region of interest" description="Disordered" evidence="1">
    <location>
        <begin position="52"/>
        <end position="76"/>
    </location>
</feature>
<sequence>MPQIAFRTVWLTNRLWHAVFLVLVFKVQHPAAHFYLIRSEERSQLRSSAILKPSSPITSSSTPEAGDEFQITQNRPYPGTHTRVLQPLPLSILPHFPPSILSVTPNFEPLSSHDQVTEMDFLTTTITFMSLPPNTLKANVHPVFQRFGEVKRIFVHPGGKRADVHGALYMRMPNNPSARLSGRSSRFRSTRIATRRAVTRVWDATSLSAGTLGYPLELGKPLDAETSSTIVKEVRRTVPRWSGSHEPFACLGLLLMDISRAALTRFWIRLGCVFEVRTSHESSALFAHVAFVITEEALRATRQGAPHSFGYGSVFSTSILRLGYSTLSMLTVSYMSRGISCPIDLRCCDGRPEHYRGETFAAISRRSAFLEFGKIDNARTAFRIMIRELAVRCCMWDCRVCRPCIRIGCASRHNRCRRVSLRRNEDEKKRALRMSGQCSSSGRAEKKRVLEGLEIDSVGEATKVGAEVEVKIVTEAGGRRTGSWIDRGSIIQRLGEHIKFVTLAKAGIVSFALSLSIQYITSAVLAWYMTLA</sequence>
<evidence type="ECO:0000256" key="2">
    <source>
        <dbReference type="SAM" id="Phobius"/>
    </source>
</evidence>
<dbReference type="Proteomes" id="UP000759537">
    <property type="component" value="Unassembled WGS sequence"/>
</dbReference>
<evidence type="ECO:0000313" key="3">
    <source>
        <dbReference type="EMBL" id="KAF8487311.1"/>
    </source>
</evidence>
<dbReference type="OrthoDB" id="439808at2759"/>